<dbReference type="AlphaFoldDB" id="A0A1M4X2F7"/>
<organism evidence="1 2">
    <name type="scientific">Chryseobacterium takakiae</name>
    <dbReference type="NCBI Taxonomy" id="1302685"/>
    <lineage>
        <taxon>Bacteria</taxon>
        <taxon>Pseudomonadati</taxon>
        <taxon>Bacteroidota</taxon>
        <taxon>Flavobacteriia</taxon>
        <taxon>Flavobacteriales</taxon>
        <taxon>Weeksellaceae</taxon>
        <taxon>Chryseobacterium group</taxon>
        <taxon>Chryseobacterium</taxon>
    </lineage>
</organism>
<dbReference type="Gene3D" id="3.30.460.40">
    <property type="match status" value="1"/>
</dbReference>
<proteinExistence type="predicted"/>
<dbReference type="STRING" id="1302685.SAMN05444408_105149"/>
<dbReference type="EMBL" id="FQVO01000005">
    <property type="protein sequence ID" value="SHE87660.1"/>
    <property type="molecule type" value="Genomic_DNA"/>
</dbReference>
<reference evidence="2" key="1">
    <citation type="submission" date="2016-11" db="EMBL/GenBank/DDBJ databases">
        <authorList>
            <person name="Varghese N."/>
            <person name="Submissions S."/>
        </authorList>
    </citation>
    <scope>NUCLEOTIDE SEQUENCE [LARGE SCALE GENOMIC DNA]</scope>
    <source>
        <strain evidence="2">DSM 26898</strain>
    </source>
</reference>
<keyword evidence="2" id="KW-1185">Reference proteome</keyword>
<protein>
    <recommendedName>
        <fullName evidence="3">Nucleotidyltransferase</fullName>
    </recommendedName>
</protein>
<dbReference type="Proteomes" id="UP000184236">
    <property type="component" value="Unassembled WGS sequence"/>
</dbReference>
<sequence>MGAPHNIKRYGEVWPECRIQSGLEILEKLKKIIIISGGWAWHFMSETEHTEYKHAHDHKDIDVFVKKENVAQAVMILQEEGFQKIWTRYDHLPSAENFRRYEKTKELENGNFQRITIDFFERNDLETVGANGFTVVRPDVLLSFYRNIHSSDKCWAVTAAKELLEQGIDPVGHPKLSEMPRINEDEKNI</sequence>
<dbReference type="OrthoDB" id="1160937at2"/>
<name>A0A1M4X2F7_9FLAO</name>
<gene>
    <name evidence="1" type="ORF">SAMN05444408_105149</name>
</gene>
<evidence type="ECO:0000313" key="2">
    <source>
        <dbReference type="Proteomes" id="UP000184236"/>
    </source>
</evidence>
<accession>A0A1M4X2F7</accession>
<dbReference type="RefSeq" id="WP_072884389.1">
    <property type="nucleotide sequence ID" value="NZ_FQVO01000005.1"/>
</dbReference>
<evidence type="ECO:0000313" key="1">
    <source>
        <dbReference type="EMBL" id="SHE87660.1"/>
    </source>
</evidence>
<evidence type="ECO:0008006" key="3">
    <source>
        <dbReference type="Google" id="ProtNLM"/>
    </source>
</evidence>